<evidence type="ECO:0000313" key="2">
    <source>
        <dbReference type="Proteomes" id="UP000324897"/>
    </source>
</evidence>
<accession>A0A5J9UZ23</accession>
<feature type="non-terminal residue" evidence="1">
    <location>
        <position position="1"/>
    </location>
</feature>
<dbReference type="AlphaFoldDB" id="A0A5J9UZ23"/>
<protein>
    <submittedName>
        <fullName evidence="1">Uncharacterized protein</fullName>
    </submittedName>
</protein>
<gene>
    <name evidence="1" type="ORF">EJB05_20728</name>
</gene>
<dbReference type="EMBL" id="RWGY01000011">
    <property type="protein sequence ID" value="TVU29172.1"/>
    <property type="molecule type" value="Genomic_DNA"/>
</dbReference>
<evidence type="ECO:0000313" key="1">
    <source>
        <dbReference type="EMBL" id="TVU29172.1"/>
    </source>
</evidence>
<keyword evidence="2" id="KW-1185">Reference proteome</keyword>
<dbReference type="Gramene" id="TVU29172">
    <property type="protein sequence ID" value="TVU29172"/>
    <property type="gene ID" value="EJB05_20728"/>
</dbReference>
<reference evidence="1 2" key="1">
    <citation type="journal article" date="2019" name="Sci. Rep.">
        <title>A high-quality genome of Eragrostis curvula grass provides insights into Poaceae evolution and supports new strategies to enhance forage quality.</title>
        <authorList>
            <person name="Carballo J."/>
            <person name="Santos B.A.C.M."/>
            <person name="Zappacosta D."/>
            <person name="Garbus I."/>
            <person name="Selva J.P."/>
            <person name="Gallo C.A."/>
            <person name="Diaz A."/>
            <person name="Albertini E."/>
            <person name="Caccamo M."/>
            <person name="Echenique V."/>
        </authorList>
    </citation>
    <scope>NUCLEOTIDE SEQUENCE [LARGE SCALE GENOMIC DNA]</scope>
    <source>
        <strain evidence="2">cv. Victoria</strain>
        <tissue evidence="1">Leaf</tissue>
    </source>
</reference>
<organism evidence="1 2">
    <name type="scientific">Eragrostis curvula</name>
    <name type="common">weeping love grass</name>
    <dbReference type="NCBI Taxonomy" id="38414"/>
    <lineage>
        <taxon>Eukaryota</taxon>
        <taxon>Viridiplantae</taxon>
        <taxon>Streptophyta</taxon>
        <taxon>Embryophyta</taxon>
        <taxon>Tracheophyta</taxon>
        <taxon>Spermatophyta</taxon>
        <taxon>Magnoliopsida</taxon>
        <taxon>Liliopsida</taxon>
        <taxon>Poales</taxon>
        <taxon>Poaceae</taxon>
        <taxon>PACMAD clade</taxon>
        <taxon>Chloridoideae</taxon>
        <taxon>Eragrostideae</taxon>
        <taxon>Eragrostidinae</taxon>
        <taxon>Eragrostis</taxon>
    </lineage>
</organism>
<comment type="caution">
    <text evidence="1">The sequence shown here is derived from an EMBL/GenBank/DDBJ whole genome shotgun (WGS) entry which is preliminary data.</text>
</comment>
<proteinExistence type="predicted"/>
<sequence length="158" mass="17705">GHLLHHGDITDSRRRRRAIPLARCRPPPHLRSSSYAAAAPPLEFPEVEKVLRDVRVFPVGEGGLHGAACADDMVVRHRPLRLARPQHRAGAPLQGMSLLLPTESQPPTLLFEITNIRPSGSILALSHVRRTIIIHALEERAREYYDLEVFGQKRCLLT</sequence>
<name>A0A5J9UZ23_9POAL</name>
<dbReference type="Proteomes" id="UP000324897">
    <property type="component" value="Chromosome 1"/>
</dbReference>